<dbReference type="AlphaFoldDB" id="A0A1M5WYD2"/>
<proteinExistence type="predicted"/>
<sequence>MSAYILKDATYIEKINEGKRITASFANAHKVSYYMADDNKAAPHILRNKDRTVRTFPQIITYCYDKFNKSEKLLEYIKLIIKNI</sequence>
<gene>
    <name evidence="1" type="ORF">SAMN02745207_03204</name>
</gene>
<name>A0A1M5WYD2_9CLOT</name>
<protein>
    <submittedName>
        <fullName evidence="1">Uncharacterized protein</fullName>
    </submittedName>
</protein>
<organism evidence="1 2">
    <name type="scientific">Clostridium grantii DSM 8605</name>
    <dbReference type="NCBI Taxonomy" id="1121316"/>
    <lineage>
        <taxon>Bacteria</taxon>
        <taxon>Bacillati</taxon>
        <taxon>Bacillota</taxon>
        <taxon>Clostridia</taxon>
        <taxon>Eubacteriales</taxon>
        <taxon>Clostridiaceae</taxon>
        <taxon>Clostridium</taxon>
    </lineage>
</organism>
<dbReference type="EMBL" id="FQXM01000021">
    <property type="protein sequence ID" value="SHH92362.1"/>
    <property type="molecule type" value="Genomic_DNA"/>
</dbReference>
<evidence type="ECO:0000313" key="2">
    <source>
        <dbReference type="Proteomes" id="UP000184447"/>
    </source>
</evidence>
<reference evidence="1 2" key="1">
    <citation type="submission" date="2016-11" db="EMBL/GenBank/DDBJ databases">
        <authorList>
            <person name="Jaros S."/>
            <person name="Januszkiewicz K."/>
            <person name="Wedrychowicz H."/>
        </authorList>
    </citation>
    <scope>NUCLEOTIDE SEQUENCE [LARGE SCALE GENOMIC DNA]</scope>
    <source>
        <strain evidence="1 2">DSM 8605</strain>
    </source>
</reference>
<dbReference type="Proteomes" id="UP000184447">
    <property type="component" value="Unassembled WGS sequence"/>
</dbReference>
<accession>A0A1M5WYD2</accession>
<dbReference type="OrthoDB" id="1951092at2"/>
<evidence type="ECO:0000313" key="1">
    <source>
        <dbReference type="EMBL" id="SHH92362.1"/>
    </source>
</evidence>
<keyword evidence="2" id="KW-1185">Reference proteome</keyword>
<dbReference type="RefSeq" id="WP_073339548.1">
    <property type="nucleotide sequence ID" value="NZ_FQXM01000021.1"/>
</dbReference>